<feature type="transmembrane region" description="Helical" evidence="1">
    <location>
        <begin position="47"/>
        <end position="67"/>
    </location>
</feature>
<reference evidence="3" key="1">
    <citation type="submission" date="2022-11" db="UniProtKB">
        <authorList>
            <consortium name="WormBaseParasite"/>
        </authorList>
    </citation>
    <scope>IDENTIFICATION</scope>
</reference>
<sequence>MLIFRTRVIVMENINSCKASLAKFQGRHLKNFFSAQKKLLPYPAAPVLLAALLDPLAAFAAALLFAVKDGNSLSWKFNEDSDCCCCDDVSSVVPVIC</sequence>
<accession>A0A915HWE8</accession>
<keyword evidence="1" id="KW-1133">Transmembrane helix</keyword>
<dbReference type="WBParaSite" id="nRc.2.0.1.t06219-RA">
    <property type="protein sequence ID" value="nRc.2.0.1.t06219-RA"/>
    <property type="gene ID" value="nRc.2.0.1.g06219"/>
</dbReference>
<evidence type="ECO:0000256" key="1">
    <source>
        <dbReference type="SAM" id="Phobius"/>
    </source>
</evidence>
<evidence type="ECO:0000313" key="2">
    <source>
        <dbReference type="Proteomes" id="UP000887565"/>
    </source>
</evidence>
<dbReference type="AlphaFoldDB" id="A0A915HWE8"/>
<proteinExistence type="predicted"/>
<protein>
    <submittedName>
        <fullName evidence="3">Uncharacterized protein</fullName>
    </submittedName>
</protein>
<keyword evidence="1" id="KW-0812">Transmembrane</keyword>
<name>A0A915HWE8_ROMCU</name>
<dbReference type="Proteomes" id="UP000887565">
    <property type="component" value="Unplaced"/>
</dbReference>
<keyword evidence="1" id="KW-0472">Membrane</keyword>
<keyword evidence="2" id="KW-1185">Reference proteome</keyword>
<organism evidence="2 3">
    <name type="scientific">Romanomermis culicivorax</name>
    <name type="common">Nematode worm</name>
    <dbReference type="NCBI Taxonomy" id="13658"/>
    <lineage>
        <taxon>Eukaryota</taxon>
        <taxon>Metazoa</taxon>
        <taxon>Ecdysozoa</taxon>
        <taxon>Nematoda</taxon>
        <taxon>Enoplea</taxon>
        <taxon>Dorylaimia</taxon>
        <taxon>Mermithida</taxon>
        <taxon>Mermithoidea</taxon>
        <taxon>Mermithidae</taxon>
        <taxon>Romanomermis</taxon>
    </lineage>
</organism>
<evidence type="ECO:0000313" key="3">
    <source>
        <dbReference type="WBParaSite" id="nRc.2.0.1.t06219-RA"/>
    </source>
</evidence>